<comment type="function">
    <text evidence="1">Involved in a late step of protoheme IX synthesis.</text>
</comment>
<dbReference type="OrthoDB" id="7053339at2"/>
<dbReference type="GO" id="GO:0005886">
    <property type="term" value="C:plasma membrane"/>
    <property type="evidence" value="ECO:0007669"/>
    <property type="project" value="UniProtKB-SubCell"/>
</dbReference>
<dbReference type="EMBL" id="PVTV01000011">
    <property type="protein sequence ID" value="PRY99226.1"/>
    <property type="molecule type" value="Genomic_DNA"/>
</dbReference>
<keyword evidence="8 10" id="KW-0472">Membrane</keyword>
<dbReference type="InterPro" id="IPR011990">
    <property type="entry name" value="TPR-like_helical_dom_sf"/>
</dbReference>
<keyword evidence="4" id="KW-1003">Cell membrane</keyword>
<sequence length="506" mass="55674">MRTWFWTLLLTTVAVACAVKLQELGGNVLVFVGHTRIQVSLAFVVLAVLLSFVLLYMGLRLLVWLTEIPLRIRDWHLRRLVRRDHELLELGWTELLEGRYAKAEKDLTKVVGRSRNASQQVLAALSAARAAHAMSEFDRRDKLLEQAEAKAANDVSLSDAVAAAAADLLLDQGYAQQALDRLAPLQAKGARHLHTMRLLLRAYRQLNRHDQVFALARSLNRRSALSDVEATQLIEFSAAARIRESMDNGQWREVWKDLSISEKTLPEIALAAAVAFESIGELDEASKVLEQSLAVAFDTRILAAYARAEPSQTARRLLKAEAWLTSKPHDAELLATLGMLCLAGQIWGQAEHYLQRSLKQRDDSRVHALLGSLYDRLGRKEEAASQWRRATNVAASLPPIIQDSVLPAADTREDPDFLKGEVWDELHDFDSVPLGAGDAGTPLNASAAHASVANASAPSVTLANGYDADDEFFDSAPVAGLGQPATVTAIKRATNPDNENLPDKQN</sequence>
<dbReference type="NCBIfam" id="TIGR00540">
    <property type="entry name" value="TPR_hemY_coli"/>
    <property type="match status" value="1"/>
</dbReference>
<dbReference type="GO" id="GO:0042168">
    <property type="term" value="P:heme metabolic process"/>
    <property type="evidence" value="ECO:0007669"/>
    <property type="project" value="InterPro"/>
</dbReference>
<comment type="caution">
    <text evidence="12">The sequence shown here is derived from an EMBL/GenBank/DDBJ whole genome shotgun (WGS) entry which is preliminary data.</text>
</comment>
<evidence type="ECO:0000256" key="4">
    <source>
        <dbReference type="ARBA" id="ARBA00022475"/>
    </source>
</evidence>
<evidence type="ECO:0000256" key="1">
    <source>
        <dbReference type="ARBA" id="ARBA00002962"/>
    </source>
</evidence>
<keyword evidence="7 10" id="KW-1133">Transmembrane helix</keyword>
<evidence type="ECO:0000313" key="13">
    <source>
        <dbReference type="Proteomes" id="UP000238308"/>
    </source>
</evidence>
<evidence type="ECO:0000256" key="7">
    <source>
        <dbReference type="ARBA" id="ARBA00022989"/>
    </source>
</evidence>
<dbReference type="GO" id="GO:0006779">
    <property type="term" value="P:porphyrin-containing compound biosynthetic process"/>
    <property type="evidence" value="ECO:0007669"/>
    <property type="project" value="UniProtKB-KW"/>
</dbReference>
<keyword evidence="13" id="KW-1185">Reference proteome</keyword>
<dbReference type="InterPro" id="IPR005254">
    <property type="entry name" value="Heme_biosyn_assoc_TPR_pro"/>
</dbReference>
<comment type="pathway">
    <text evidence="3">Porphyrin-containing compound metabolism; protoheme biosynthesis.</text>
</comment>
<feature type="transmembrane region" description="Helical" evidence="10">
    <location>
        <begin position="42"/>
        <end position="63"/>
    </location>
</feature>
<gene>
    <name evidence="12" type="ORF">BCM14_0669</name>
</gene>
<dbReference type="RefSeq" id="WP_106226551.1">
    <property type="nucleotide sequence ID" value="NZ_PVTV01000011.1"/>
</dbReference>
<protein>
    <submittedName>
        <fullName evidence="12">HemY protein</fullName>
    </submittedName>
</protein>
<comment type="subcellular location">
    <subcellularLocation>
        <location evidence="2">Cell inner membrane</location>
        <topology evidence="2">Multi-pass membrane protein</topology>
    </subcellularLocation>
</comment>
<dbReference type="PROSITE" id="PS51257">
    <property type="entry name" value="PROKAR_LIPOPROTEIN"/>
    <property type="match status" value="1"/>
</dbReference>
<keyword evidence="5" id="KW-0997">Cell inner membrane</keyword>
<evidence type="ECO:0000256" key="5">
    <source>
        <dbReference type="ARBA" id="ARBA00022519"/>
    </source>
</evidence>
<accession>A0A2T0XJW2</accession>
<name>A0A2T0XJW2_9BURK</name>
<dbReference type="InterPro" id="IPR019734">
    <property type="entry name" value="TPR_rpt"/>
</dbReference>
<evidence type="ECO:0000313" key="12">
    <source>
        <dbReference type="EMBL" id="PRY99226.1"/>
    </source>
</evidence>
<evidence type="ECO:0000256" key="8">
    <source>
        <dbReference type="ARBA" id="ARBA00023136"/>
    </source>
</evidence>
<dbReference type="UniPathway" id="UPA00252"/>
<proteinExistence type="predicted"/>
<evidence type="ECO:0000256" key="9">
    <source>
        <dbReference type="ARBA" id="ARBA00023244"/>
    </source>
</evidence>
<dbReference type="Pfam" id="PF07219">
    <property type="entry name" value="HemY_N"/>
    <property type="match status" value="1"/>
</dbReference>
<evidence type="ECO:0000256" key="6">
    <source>
        <dbReference type="ARBA" id="ARBA00022692"/>
    </source>
</evidence>
<evidence type="ECO:0000256" key="10">
    <source>
        <dbReference type="SAM" id="Phobius"/>
    </source>
</evidence>
<dbReference type="Gene3D" id="1.25.40.10">
    <property type="entry name" value="Tetratricopeptide repeat domain"/>
    <property type="match status" value="2"/>
</dbReference>
<feature type="domain" description="HemY N-terminal" evidence="11">
    <location>
        <begin position="26"/>
        <end position="134"/>
    </location>
</feature>
<dbReference type="SUPFAM" id="SSF48452">
    <property type="entry name" value="TPR-like"/>
    <property type="match status" value="1"/>
</dbReference>
<reference evidence="12 13" key="1">
    <citation type="submission" date="2018-03" db="EMBL/GenBank/DDBJ databases">
        <title>Genomic Encyclopedia of Type Strains, Phase III (KMG-III): the genomes of soil and plant-associated and newly described type strains.</title>
        <authorList>
            <person name="Whitman W."/>
        </authorList>
    </citation>
    <scope>NUCLEOTIDE SEQUENCE [LARGE SCALE GENOMIC DNA]</scope>
    <source>
        <strain evidence="12 13">MWH-P2sevCIIIb</strain>
    </source>
</reference>
<dbReference type="AlphaFoldDB" id="A0A2T0XJW2"/>
<dbReference type="Proteomes" id="UP000238308">
    <property type="component" value="Unassembled WGS sequence"/>
</dbReference>
<keyword evidence="6 10" id="KW-0812">Transmembrane</keyword>
<evidence type="ECO:0000259" key="11">
    <source>
        <dbReference type="Pfam" id="PF07219"/>
    </source>
</evidence>
<evidence type="ECO:0000256" key="2">
    <source>
        <dbReference type="ARBA" id="ARBA00004429"/>
    </source>
</evidence>
<keyword evidence="9" id="KW-0627">Porphyrin biosynthesis</keyword>
<evidence type="ECO:0000256" key="3">
    <source>
        <dbReference type="ARBA" id="ARBA00004744"/>
    </source>
</evidence>
<dbReference type="Pfam" id="PF13181">
    <property type="entry name" value="TPR_8"/>
    <property type="match status" value="1"/>
</dbReference>
<organism evidence="12 13">
    <name type="scientific">Jezberella montanilacus</name>
    <dbReference type="NCBI Taxonomy" id="323426"/>
    <lineage>
        <taxon>Bacteria</taxon>
        <taxon>Pseudomonadati</taxon>
        <taxon>Pseudomonadota</taxon>
        <taxon>Betaproteobacteria</taxon>
        <taxon>Burkholderiales</taxon>
        <taxon>Alcaligenaceae</taxon>
        <taxon>Jezberella</taxon>
    </lineage>
</organism>
<dbReference type="InterPro" id="IPR010817">
    <property type="entry name" value="HemY_N"/>
</dbReference>